<organism evidence="1 2">
    <name type="scientific">Sphaerobolus stellatus (strain SS14)</name>
    <dbReference type="NCBI Taxonomy" id="990650"/>
    <lineage>
        <taxon>Eukaryota</taxon>
        <taxon>Fungi</taxon>
        <taxon>Dikarya</taxon>
        <taxon>Basidiomycota</taxon>
        <taxon>Agaricomycotina</taxon>
        <taxon>Agaricomycetes</taxon>
        <taxon>Phallomycetidae</taxon>
        <taxon>Geastrales</taxon>
        <taxon>Sphaerobolaceae</taxon>
        <taxon>Sphaerobolus</taxon>
    </lineage>
</organism>
<evidence type="ECO:0000313" key="2">
    <source>
        <dbReference type="Proteomes" id="UP000054279"/>
    </source>
</evidence>
<protein>
    <submittedName>
        <fullName evidence="1">Uncharacterized protein</fullName>
    </submittedName>
</protein>
<gene>
    <name evidence="1" type="ORF">M422DRAFT_271356</name>
</gene>
<dbReference type="InterPro" id="IPR036188">
    <property type="entry name" value="FAD/NAD-bd_sf"/>
</dbReference>
<dbReference type="AlphaFoldDB" id="A0A0C9UEM6"/>
<dbReference type="OrthoDB" id="3340973at2759"/>
<dbReference type="Gene3D" id="3.50.50.60">
    <property type="entry name" value="FAD/NAD(P)-binding domain"/>
    <property type="match status" value="1"/>
</dbReference>
<evidence type="ECO:0000313" key="1">
    <source>
        <dbReference type="EMBL" id="KIJ27447.1"/>
    </source>
</evidence>
<keyword evidence="2" id="KW-1185">Reference proteome</keyword>
<dbReference type="HOGENOM" id="CLU_2759446_0_0_1"/>
<dbReference type="EMBL" id="KN837335">
    <property type="protein sequence ID" value="KIJ27447.1"/>
    <property type="molecule type" value="Genomic_DNA"/>
</dbReference>
<name>A0A0C9UEM6_SPHS4</name>
<dbReference type="Proteomes" id="UP000054279">
    <property type="component" value="Unassembled WGS sequence"/>
</dbReference>
<proteinExistence type="predicted"/>
<sequence>MLKYNRIFSRLCHTPFELVVSKEQIAAGFYKELYGLQGARRTWWSGAAFHTHDSSLLWQFTEGIVQRMVG</sequence>
<reference evidence="1 2" key="1">
    <citation type="submission" date="2014-06" db="EMBL/GenBank/DDBJ databases">
        <title>Evolutionary Origins and Diversification of the Mycorrhizal Mutualists.</title>
        <authorList>
            <consortium name="DOE Joint Genome Institute"/>
            <consortium name="Mycorrhizal Genomics Consortium"/>
            <person name="Kohler A."/>
            <person name="Kuo A."/>
            <person name="Nagy L.G."/>
            <person name="Floudas D."/>
            <person name="Copeland A."/>
            <person name="Barry K.W."/>
            <person name="Cichocki N."/>
            <person name="Veneault-Fourrey C."/>
            <person name="LaButti K."/>
            <person name="Lindquist E.A."/>
            <person name="Lipzen A."/>
            <person name="Lundell T."/>
            <person name="Morin E."/>
            <person name="Murat C."/>
            <person name="Riley R."/>
            <person name="Ohm R."/>
            <person name="Sun H."/>
            <person name="Tunlid A."/>
            <person name="Henrissat B."/>
            <person name="Grigoriev I.V."/>
            <person name="Hibbett D.S."/>
            <person name="Martin F."/>
        </authorList>
    </citation>
    <scope>NUCLEOTIDE SEQUENCE [LARGE SCALE GENOMIC DNA]</scope>
    <source>
        <strain evidence="1 2">SS14</strain>
    </source>
</reference>
<accession>A0A0C9UEM6</accession>